<dbReference type="GO" id="GO:0006637">
    <property type="term" value="P:acyl-CoA metabolic process"/>
    <property type="evidence" value="ECO:0007669"/>
    <property type="project" value="TreeGrafter"/>
</dbReference>
<reference evidence="7" key="1">
    <citation type="submission" date="2018-12" db="EMBL/GenBank/DDBJ databases">
        <title>Tengunoibacter tsumagoiensis gen. nov., sp. nov., Dictyobacter kobayashii sp. nov., D. alpinus sp. nov., and D. joshuensis sp. nov. and description of Dictyobacteraceae fam. nov. within the order Ktedonobacterales isolated from Tengu-no-mugimeshi.</title>
        <authorList>
            <person name="Wang C.M."/>
            <person name="Zheng Y."/>
            <person name="Sakai Y."/>
            <person name="Toyoda A."/>
            <person name="Minakuchi Y."/>
            <person name="Abe K."/>
            <person name="Yokota A."/>
            <person name="Yabe S."/>
        </authorList>
    </citation>
    <scope>NUCLEOTIDE SEQUENCE [LARGE SCALE GENOMIC DNA]</scope>
    <source>
        <strain evidence="7">Uno11</strain>
    </source>
</reference>
<organism evidence="6 7">
    <name type="scientific">Dictyobacter kobayashii</name>
    <dbReference type="NCBI Taxonomy" id="2014872"/>
    <lineage>
        <taxon>Bacteria</taxon>
        <taxon>Bacillati</taxon>
        <taxon>Chloroflexota</taxon>
        <taxon>Ktedonobacteria</taxon>
        <taxon>Ktedonobacterales</taxon>
        <taxon>Dictyobacteraceae</taxon>
        <taxon>Dictyobacter</taxon>
    </lineage>
</organism>
<keyword evidence="7" id="KW-1185">Reference proteome</keyword>
<evidence type="ECO:0000256" key="4">
    <source>
        <dbReference type="ARBA" id="ARBA00022840"/>
    </source>
</evidence>
<keyword evidence="2" id="KW-0436">Ligase</keyword>
<dbReference type="GO" id="GO:0015645">
    <property type="term" value="F:fatty acid ligase activity"/>
    <property type="evidence" value="ECO:0007669"/>
    <property type="project" value="TreeGrafter"/>
</dbReference>
<protein>
    <recommendedName>
        <fullName evidence="5">AMP-dependent synthetase/ligase domain-containing protein</fullName>
    </recommendedName>
</protein>
<comment type="caution">
    <text evidence="6">The sequence shown here is derived from an EMBL/GenBank/DDBJ whole genome shotgun (WGS) entry which is preliminary data.</text>
</comment>
<dbReference type="GO" id="GO:0005524">
    <property type="term" value="F:ATP binding"/>
    <property type="evidence" value="ECO:0007669"/>
    <property type="project" value="UniProtKB-KW"/>
</dbReference>
<evidence type="ECO:0000313" key="6">
    <source>
        <dbReference type="EMBL" id="GCE24364.1"/>
    </source>
</evidence>
<proteinExistence type="inferred from homology"/>
<dbReference type="AlphaFoldDB" id="A0A402AZ26"/>
<keyword evidence="4" id="KW-0067">ATP-binding</keyword>
<gene>
    <name evidence="6" type="ORF">KDK_81640</name>
</gene>
<dbReference type="SUPFAM" id="SSF56801">
    <property type="entry name" value="Acetyl-CoA synthetase-like"/>
    <property type="match status" value="1"/>
</dbReference>
<dbReference type="InterPro" id="IPR051087">
    <property type="entry name" value="Mitochondrial_ACSM"/>
</dbReference>
<dbReference type="Pfam" id="PF00501">
    <property type="entry name" value="AMP-binding"/>
    <property type="match status" value="1"/>
</dbReference>
<dbReference type="PANTHER" id="PTHR43605">
    <property type="entry name" value="ACYL-COENZYME A SYNTHETASE"/>
    <property type="match status" value="1"/>
</dbReference>
<dbReference type="InterPro" id="IPR042099">
    <property type="entry name" value="ANL_N_sf"/>
</dbReference>
<keyword evidence="3" id="KW-0547">Nucleotide-binding</keyword>
<dbReference type="EMBL" id="BIFS01000002">
    <property type="protein sequence ID" value="GCE24364.1"/>
    <property type="molecule type" value="Genomic_DNA"/>
</dbReference>
<evidence type="ECO:0000259" key="5">
    <source>
        <dbReference type="Pfam" id="PF00501"/>
    </source>
</evidence>
<dbReference type="Gene3D" id="3.40.50.12780">
    <property type="entry name" value="N-terminal domain of ligase-like"/>
    <property type="match status" value="1"/>
</dbReference>
<dbReference type="GO" id="GO:0006633">
    <property type="term" value="P:fatty acid biosynthetic process"/>
    <property type="evidence" value="ECO:0007669"/>
    <property type="project" value="TreeGrafter"/>
</dbReference>
<evidence type="ECO:0000256" key="2">
    <source>
        <dbReference type="ARBA" id="ARBA00022598"/>
    </source>
</evidence>
<evidence type="ECO:0000256" key="3">
    <source>
        <dbReference type="ARBA" id="ARBA00022741"/>
    </source>
</evidence>
<sequence>MATSEPKTPHMLDYEVERSRFQLDVPEHFNFAVDVIGKWAHDPDKLAMLWIGPQGEEKRLTFQYFAERSSQAAQLFSRQGIHKGDRILVMLPRLPEWWECILGLMKIGAIAIPCTTLLTASDIQYRAGIAEVQGIITDSEGMAKVDQVHAACPTLKQLILVNDQNKAVQNSEWIDYRTALASATTDYPATEISSDDPCLIYFTSGTVGYPKMVLHTHTSYPLGHIITGKYWLDLHEDDLHWNVSELG</sequence>
<feature type="domain" description="AMP-dependent synthetase/ligase" evidence="5">
    <location>
        <begin position="40"/>
        <end position="220"/>
    </location>
</feature>
<evidence type="ECO:0000313" key="7">
    <source>
        <dbReference type="Proteomes" id="UP000287188"/>
    </source>
</evidence>
<dbReference type="PANTHER" id="PTHR43605:SF10">
    <property type="entry name" value="ACYL-COA SYNTHETASE MEDIUM CHAIN FAMILY MEMBER 3"/>
    <property type="match status" value="1"/>
</dbReference>
<evidence type="ECO:0000256" key="1">
    <source>
        <dbReference type="ARBA" id="ARBA00006432"/>
    </source>
</evidence>
<name>A0A402AZ26_9CHLR</name>
<dbReference type="InterPro" id="IPR000873">
    <property type="entry name" value="AMP-dep_synth/lig_dom"/>
</dbReference>
<accession>A0A402AZ26</accession>
<dbReference type="GO" id="GO:0004321">
    <property type="term" value="F:fatty-acyl-CoA synthase activity"/>
    <property type="evidence" value="ECO:0007669"/>
    <property type="project" value="TreeGrafter"/>
</dbReference>
<dbReference type="Proteomes" id="UP000287188">
    <property type="component" value="Unassembled WGS sequence"/>
</dbReference>
<comment type="similarity">
    <text evidence="1">Belongs to the ATP-dependent AMP-binding enzyme family.</text>
</comment>